<evidence type="ECO:0000313" key="2">
    <source>
        <dbReference type="Proteomes" id="UP001177021"/>
    </source>
</evidence>
<accession>A0ACB0KVJ9</accession>
<proteinExistence type="predicted"/>
<reference evidence="1" key="1">
    <citation type="submission" date="2023-10" db="EMBL/GenBank/DDBJ databases">
        <authorList>
            <person name="Rodriguez Cubillos JULIANA M."/>
            <person name="De Vega J."/>
        </authorList>
    </citation>
    <scope>NUCLEOTIDE SEQUENCE</scope>
</reference>
<evidence type="ECO:0000313" key="1">
    <source>
        <dbReference type="EMBL" id="CAJ2660503.1"/>
    </source>
</evidence>
<protein>
    <submittedName>
        <fullName evidence="1">Uncharacterized protein</fullName>
    </submittedName>
</protein>
<comment type="caution">
    <text evidence="1">The sequence shown here is derived from an EMBL/GenBank/DDBJ whole genome shotgun (WGS) entry which is preliminary data.</text>
</comment>
<gene>
    <name evidence="1" type="ORF">MILVUS5_LOCUS26447</name>
</gene>
<name>A0ACB0KVJ9_TRIPR</name>
<dbReference type="Proteomes" id="UP001177021">
    <property type="component" value="Unassembled WGS sequence"/>
</dbReference>
<keyword evidence="2" id="KW-1185">Reference proteome</keyword>
<organism evidence="1 2">
    <name type="scientific">Trifolium pratense</name>
    <name type="common">Red clover</name>
    <dbReference type="NCBI Taxonomy" id="57577"/>
    <lineage>
        <taxon>Eukaryota</taxon>
        <taxon>Viridiplantae</taxon>
        <taxon>Streptophyta</taxon>
        <taxon>Embryophyta</taxon>
        <taxon>Tracheophyta</taxon>
        <taxon>Spermatophyta</taxon>
        <taxon>Magnoliopsida</taxon>
        <taxon>eudicotyledons</taxon>
        <taxon>Gunneridae</taxon>
        <taxon>Pentapetalae</taxon>
        <taxon>rosids</taxon>
        <taxon>fabids</taxon>
        <taxon>Fabales</taxon>
        <taxon>Fabaceae</taxon>
        <taxon>Papilionoideae</taxon>
        <taxon>50 kb inversion clade</taxon>
        <taxon>NPAAA clade</taxon>
        <taxon>Hologalegina</taxon>
        <taxon>IRL clade</taxon>
        <taxon>Trifolieae</taxon>
        <taxon>Trifolium</taxon>
    </lineage>
</organism>
<sequence length="367" mass="43685">MENKKTTSPSKPIDENSKLVHQFYFVKIWPTDPDSISKIKKEENLVKKMNHEIVEITETIAKKMTERDHLASVLHRLNYPQKDRRNRVASKEKIVRDLHMILDELNLLNKKSAKGRWFNEELDKDSLNSLVLQLHGSKSLVEEKKILRNINIQQKDDDSFKSLEVLKKKIRWSYYLKNWQKLLREIEQFQIQCLERVSGNNFEKRNISNYESLKKIIEVEIKVLCDDSLENRNEGLKCGIRIRHAAKELEAKNQELYSLKEILSEKNKKKVEAYQRILELKKLYNEEILHYYQYCSLINKVQQLVEGKDVATLDEMSSSEVGKFMLEWKNNKAFREDYETKVLRSLERRQLSRDGRRRPDKSCTIIK</sequence>
<dbReference type="EMBL" id="CASHSV030000311">
    <property type="protein sequence ID" value="CAJ2660503.1"/>
    <property type="molecule type" value="Genomic_DNA"/>
</dbReference>